<dbReference type="Gramene" id="ESQ42268">
    <property type="protein sequence ID" value="ESQ42268"/>
    <property type="gene ID" value="EUTSA_v10012777mg"/>
</dbReference>
<reference evidence="2 3" key="1">
    <citation type="journal article" date="2013" name="Front. Plant Sci.">
        <title>The Reference Genome of the Halophytic Plant Eutrema salsugineum.</title>
        <authorList>
            <person name="Yang R."/>
            <person name="Jarvis D.E."/>
            <person name="Chen H."/>
            <person name="Beilstein M.A."/>
            <person name="Grimwood J."/>
            <person name="Jenkins J."/>
            <person name="Shu S."/>
            <person name="Prochnik S."/>
            <person name="Xin M."/>
            <person name="Ma C."/>
            <person name="Schmutz J."/>
            <person name="Wing R.A."/>
            <person name="Mitchell-Olds T."/>
            <person name="Schumaker K.S."/>
            <person name="Wang X."/>
        </authorList>
    </citation>
    <scope>NUCLEOTIDE SEQUENCE [LARGE SCALE GENOMIC DNA]</scope>
</reference>
<feature type="compositionally biased region" description="Polar residues" evidence="1">
    <location>
        <begin position="562"/>
        <end position="572"/>
    </location>
</feature>
<evidence type="ECO:0000256" key="1">
    <source>
        <dbReference type="SAM" id="MobiDB-lite"/>
    </source>
</evidence>
<feature type="compositionally biased region" description="Polar residues" evidence="1">
    <location>
        <begin position="265"/>
        <end position="281"/>
    </location>
</feature>
<feature type="region of interest" description="Disordered" evidence="1">
    <location>
        <begin position="560"/>
        <end position="631"/>
    </location>
</feature>
<gene>
    <name evidence="2" type="ORF">EUTSA_v10012777mg</name>
</gene>
<dbReference type="EMBL" id="KI517464">
    <property type="protein sequence ID" value="ESQ42268.1"/>
    <property type="molecule type" value="Genomic_DNA"/>
</dbReference>
<dbReference type="eggNOG" id="ENOG502QR37">
    <property type="taxonomic scope" value="Eukaryota"/>
</dbReference>
<dbReference type="STRING" id="72664.V4LQY1"/>
<evidence type="ECO:0000313" key="3">
    <source>
        <dbReference type="Proteomes" id="UP000030689"/>
    </source>
</evidence>
<dbReference type="GO" id="GO:0010264">
    <property type="term" value="P:myo-inositol hexakisphosphate biosynthetic process"/>
    <property type="evidence" value="ECO:0007669"/>
    <property type="project" value="EnsemblPlants"/>
</dbReference>
<dbReference type="AlphaFoldDB" id="V4LQY1"/>
<dbReference type="Pfam" id="PF13671">
    <property type="entry name" value="AAA_33"/>
    <property type="match status" value="1"/>
</dbReference>
<proteinExistence type="predicted"/>
<dbReference type="SUPFAM" id="SSF52540">
    <property type="entry name" value="P-loop containing nucleoside triphosphate hydrolases"/>
    <property type="match status" value="1"/>
</dbReference>
<sequence length="737" mass="82354">MAETTKVMYIVVVDDVDTAAIVEEDGTGNWKDSFRYTRPVLQSTLQLMGCKARHAFKISRRVFELIRSEGSLILSPSHGKESVFEKTGDPASACAGVQKFNKANCSATDDVDKSKSKPFEMYKRRTTVVVSREVFVNVVCDALAEYKYVGHDQRADLILACKIRERKESVTVLLCGTSGCGKSTLSALLGSRLGITTVVSTDSIRHMMRSFVDEKQDPLLWASTYHAGEYLDPVAVAESKARRRRAKKLDAYENSILDDEKANASEKSTSSQQTDVGSKSTAPVLLSPKQMAVEGFKAQSEMVIDNLDRLITAWEERKESVVIEGVHLSLNFVMGLMKKHPSIVPFMVYISNEEKHLERFAVRAKYMTLDPEKNKYVKYIRNIRTIQDYLCKRADKHLVPKINNTNVDKSVAAIHATVFSCMRRREAGEQLYDATTNTVSVIDDEYRNQCTANSLSSKGMFQLIQRKGSSRHLMALLNTDGTFARTWPVTGKVDETGKPVFCNEITEGNGMEHPIYGYLQKAEPVNLQFGLFGISAWPSDGATSRAGSVDDFRADLAENGSRHYSSCCSSPRMSEGTKELKEEQSVHGSDEEVEDDPPEQDTDFSDDESKRDHEEVGSVDEQSTKSDEEYDDLAMEDKSYWSDDEEESRDTVAVMSEKNHKPATKDDKYIQNLDLFLRTANQQLVEPLELCASLLTCENGNTRLWSGKEKMRKRSLSISALGKHGSGLCDPILLGAP</sequence>
<dbReference type="PANTHER" id="PTHR33477">
    <property type="entry name" value="P-LOOP NTPASE DOMAIN-CONTAINING PROTEIN LPA1 HOMOLOG 1"/>
    <property type="match status" value="1"/>
</dbReference>
<protein>
    <submittedName>
        <fullName evidence="2">Uncharacterized protein</fullName>
    </submittedName>
</protein>
<dbReference type="InterPro" id="IPR027417">
    <property type="entry name" value="P-loop_NTPase"/>
</dbReference>
<feature type="compositionally biased region" description="Basic and acidic residues" evidence="1">
    <location>
        <begin position="607"/>
        <end position="627"/>
    </location>
</feature>
<name>V4LQY1_EUTSA</name>
<dbReference type="PANTHER" id="PTHR33477:SF3">
    <property type="entry name" value="P-LOOP NTPASE DOMAIN-CONTAINING PROTEIN LPA1 HOMOLOG 1"/>
    <property type="match status" value="1"/>
</dbReference>
<accession>V4LQY1</accession>
<keyword evidence="3" id="KW-1185">Reference proteome</keyword>
<dbReference type="OrthoDB" id="10263927at2759"/>
<evidence type="ECO:0000313" key="2">
    <source>
        <dbReference type="EMBL" id="ESQ42268.1"/>
    </source>
</evidence>
<dbReference type="KEGG" id="eus:EUTSA_v10012777mg"/>
<dbReference type="Gene3D" id="3.40.50.300">
    <property type="entry name" value="P-loop containing nucleotide triphosphate hydrolases"/>
    <property type="match status" value="1"/>
</dbReference>
<feature type="compositionally biased region" description="Acidic residues" evidence="1">
    <location>
        <begin position="591"/>
        <end position="606"/>
    </location>
</feature>
<feature type="region of interest" description="Disordered" evidence="1">
    <location>
        <begin position="260"/>
        <end position="281"/>
    </location>
</feature>
<feature type="compositionally biased region" description="Basic and acidic residues" evidence="1">
    <location>
        <begin position="575"/>
        <end position="590"/>
    </location>
</feature>
<dbReference type="OMA" id="QEDGYMT"/>
<organism evidence="2 3">
    <name type="scientific">Eutrema salsugineum</name>
    <name type="common">Saltwater cress</name>
    <name type="synonym">Sisymbrium salsugineum</name>
    <dbReference type="NCBI Taxonomy" id="72664"/>
    <lineage>
        <taxon>Eukaryota</taxon>
        <taxon>Viridiplantae</taxon>
        <taxon>Streptophyta</taxon>
        <taxon>Embryophyta</taxon>
        <taxon>Tracheophyta</taxon>
        <taxon>Spermatophyta</taxon>
        <taxon>Magnoliopsida</taxon>
        <taxon>eudicotyledons</taxon>
        <taxon>Gunneridae</taxon>
        <taxon>Pentapetalae</taxon>
        <taxon>rosids</taxon>
        <taxon>malvids</taxon>
        <taxon>Brassicales</taxon>
        <taxon>Brassicaceae</taxon>
        <taxon>Eutremeae</taxon>
        <taxon>Eutrema</taxon>
    </lineage>
</organism>
<dbReference type="Proteomes" id="UP000030689">
    <property type="component" value="Unassembled WGS sequence"/>
</dbReference>